<name>A0A9Q3H6B3_9BASI</name>
<sequence>MDGCYIEHAVKFRCNQSCTLDKIENTLKDVRKRTNIGKYFPYRSSGFREKQPLRVELKDKPRERVAEVTKKKNFCHNCGSTDHYPNNCTKEKKKVYAIEKVPEEESPTEVSESDSMGYGSREQSDEDQDPREEFLVEYQKETPVEIQEIQLEAGMPQDTANKNLCKHTQDAQTFLVTPTR</sequence>
<evidence type="ECO:0000313" key="3">
    <source>
        <dbReference type="Proteomes" id="UP000765509"/>
    </source>
</evidence>
<accession>A0A9Q3H6B3</accession>
<protein>
    <recommendedName>
        <fullName evidence="4">CCHC-type domain-containing protein</fullName>
    </recommendedName>
</protein>
<dbReference type="Proteomes" id="UP000765509">
    <property type="component" value="Unassembled WGS sequence"/>
</dbReference>
<reference evidence="2" key="1">
    <citation type="submission" date="2021-03" db="EMBL/GenBank/DDBJ databases">
        <title>Draft genome sequence of rust myrtle Austropuccinia psidii MF-1, a brazilian biotype.</title>
        <authorList>
            <person name="Quecine M.C."/>
            <person name="Pachon D.M.R."/>
            <person name="Bonatelli M.L."/>
            <person name="Correr F.H."/>
            <person name="Franceschini L.M."/>
            <person name="Leite T.F."/>
            <person name="Margarido G.R.A."/>
            <person name="Almeida C.A."/>
            <person name="Ferrarezi J.A."/>
            <person name="Labate C.A."/>
        </authorList>
    </citation>
    <scope>NUCLEOTIDE SEQUENCE</scope>
    <source>
        <strain evidence="2">MF-1</strain>
    </source>
</reference>
<comment type="caution">
    <text evidence="2">The sequence shown here is derived from an EMBL/GenBank/DDBJ whole genome shotgun (WGS) entry which is preliminary data.</text>
</comment>
<feature type="region of interest" description="Disordered" evidence="1">
    <location>
        <begin position="99"/>
        <end position="136"/>
    </location>
</feature>
<proteinExistence type="predicted"/>
<keyword evidence="3" id="KW-1185">Reference proteome</keyword>
<evidence type="ECO:0000313" key="2">
    <source>
        <dbReference type="EMBL" id="MBW0493568.1"/>
    </source>
</evidence>
<dbReference type="AlphaFoldDB" id="A0A9Q3H6B3"/>
<evidence type="ECO:0008006" key="4">
    <source>
        <dbReference type="Google" id="ProtNLM"/>
    </source>
</evidence>
<organism evidence="2 3">
    <name type="scientific">Austropuccinia psidii MF-1</name>
    <dbReference type="NCBI Taxonomy" id="1389203"/>
    <lineage>
        <taxon>Eukaryota</taxon>
        <taxon>Fungi</taxon>
        <taxon>Dikarya</taxon>
        <taxon>Basidiomycota</taxon>
        <taxon>Pucciniomycotina</taxon>
        <taxon>Pucciniomycetes</taxon>
        <taxon>Pucciniales</taxon>
        <taxon>Sphaerophragmiaceae</taxon>
        <taxon>Austropuccinia</taxon>
    </lineage>
</organism>
<gene>
    <name evidence="2" type="ORF">O181_033283</name>
</gene>
<dbReference type="EMBL" id="AVOT02012129">
    <property type="protein sequence ID" value="MBW0493568.1"/>
    <property type="molecule type" value="Genomic_DNA"/>
</dbReference>
<evidence type="ECO:0000256" key="1">
    <source>
        <dbReference type="SAM" id="MobiDB-lite"/>
    </source>
</evidence>